<keyword evidence="8" id="KW-0460">Magnesium</keyword>
<keyword evidence="2" id="KW-1277">Toxin-antitoxin system</keyword>
<sequence>MRTQLDIKTKLTELKPILQQKYPVAAIALFGSYARNEQTEDSDVDVMIELNGKMGIEFFRMADQIEDYLGIKTDVASRNGIKPRYFEFIKPDLIYV</sequence>
<evidence type="ECO:0000256" key="8">
    <source>
        <dbReference type="ARBA" id="ARBA00022842"/>
    </source>
</evidence>
<proteinExistence type="inferred from homology"/>
<evidence type="ECO:0000256" key="3">
    <source>
        <dbReference type="ARBA" id="ARBA00022679"/>
    </source>
</evidence>
<evidence type="ECO:0000256" key="4">
    <source>
        <dbReference type="ARBA" id="ARBA00022695"/>
    </source>
</evidence>
<dbReference type="OrthoDB" id="9809668at2"/>
<reference evidence="12" key="1">
    <citation type="submission" date="2019-03" db="EMBL/GenBank/DDBJ databases">
        <title>Flavobacterium sp.</title>
        <authorList>
            <person name="Kim H."/>
        </authorList>
    </citation>
    <scope>NUCLEOTIDE SEQUENCE [LARGE SCALE GENOMIC DNA]</scope>
    <source>
        <strain evidence="12">GS13</strain>
    </source>
</reference>
<evidence type="ECO:0000256" key="9">
    <source>
        <dbReference type="ARBA" id="ARBA00038276"/>
    </source>
</evidence>
<dbReference type="PANTHER" id="PTHR33571:SF14">
    <property type="entry name" value="PROTEIN ADENYLYLTRANSFERASE MJ0435-RELATED"/>
    <property type="match status" value="1"/>
</dbReference>
<dbReference type="GO" id="GO:0016779">
    <property type="term" value="F:nucleotidyltransferase activity"/>
    <property type="evidence" value="ECO:0007669"/>
    <property type="project" value="UniProtKB-KW"/>
</dbReference>
<dbReference type="InterPro" id="IPR043519">
    <property type="entry name" value="NT_sf"/>
</dbReference>
<comment type="similarity">
    <text evidence="9">Belongs to the MntA antitoxin family.</text>
</comment>
<evidence type="ECO:0000256" key="6">
    <source>
        <dbReference type="ARBA" id="ARBA00022741"/>
    </source>
</evidence>
<keyword evidence="3 11" id="KW-0808">Transferase</keyword>
<dbReference type="Pfam" id="PF01909">
    <property type="entry name" value="NTP_transf_2"/>
    <property type="match status" value="1"/>
</dbReference>
<keyword evidence="7" id="KW-0067">ATP-binding</keyword>
<keyword evidence="6" id="KW-0547">Nucleotide-binding</keyword>
<comment type="cofactor">
    <cofactor evidence="1">
        <name>Mg(2+)</name>
        <dbReference type="ChEBI" id="CHEBI:18420"/>
    </cofactor>
</comment>
<gene>
    <name evidence="11" type="ORF">E1750_09645</name>
</gene>
<keyword evidence="12" id="KW-1185">Reference proteome</keyword>
<evidence type="ECO:0000256" key="1">
    <source>
        <dbReference type="ARBA" id="ARBA00001946"/>
    </source>
</evidence>
<feature type="domain" description="Polymerase nucleotidyl transferase" evidence="10">
    <location>
        <begin position="12"/>
        <end position="87"/>
    </location>
</feature>
<evidence type="ECO:0000313" key="12">
    <source>
        <dbReference type="Proteomes" id="UP000291124"/>
    </source>
</evidence>
<dbReference type="AlphaFoldDB" id="A0A4P6YDU1"/>
<dbReference type="KEGG" id="fnk:E1750_09645"/>
<dbReference type="GO" id="GO:0005524">
    <property type="term" value="F:ATP binding"/>
    <property type="evidence" value="ECO:0007669"/>
    <property type="project" value="UniProtKB-KW"/>
</dbReference>
<evidence type="ECO:0000259" key="10">
    <source>
        <dbReference type="Pfam" id="PF01909"/>
    </source>
</evidence>
<dbReference type="Gene3D" id="3.30.460.10">
    <property type="entry name" value="Beta Polymerase, domain 2"/>
    <property type="match status" value="1"/>
</dbReference>
<accession>A0A4P6YDU1</accession>
<name>A0A4P6YDU1_9FLAO</name>
<evidence type="ECO:0000256" key="2">
    <source>
        <dbReference type="ARBA" id="ARBA00022649"/>
    </source>
</evidence>
<dbReference type="CDD" id="cd05403">
    <property type="entry name" value="NT_KNTase_like"/>
    <property type="match status" value="1"/>
</dbReference>
<dbReference type="EMBL" id="CP037933">
    <property type="protein sequence ID" value="QBN19054.1"/>
    <property type="molecule type" value="Genomic_DNA"/>
</dbReference>
<keyword evidence="4" id="KW-0548">Nucleotidyltransferase</keyword>
<organism evidence="11 12">
    <name type="scientific">Flavobacterium nackdongense</name>
    <dbReference type="NCBI Taxonomy" id="2547394"/>
    <lineage>
        <taxon>Bacteria</taxon>
        <taxon>Pseudomonadati</taxon>
        <taxon>Bacteroidota</taxon>
        <taxon>Flavobacteriia</taxon>
        <taxon>Flavobacteriales</taxon>
        <taxon>Flavobacteriaceae</taxon>
        <taxon>Flavobacterium</taxon>
    </lineage>
</organism>
<evidence type="ECO:0000256" key="5">
    <source>
        <dbReference type="ARBA" id="ARBA00022723"/>
    </source>
</evidence>
<evidence type="ECO:0000313" key="11">
    <source>
        <dbReference type="EMBL" id="QBN19054.1"/>
    </source>
</evidence>
<evidence type="ECO:0000256" key="7">
    <source>
        <dbReference type="ARBA" id="ARBA00022840"/>
    </source>
</evidence>
<protein>
    <submittedName>
        <fullName evidence="11">Nucleotidyltransferase</fullName>
    </submittedName>
</protein>
<dbReference type="SUPFAM" id="SSF81301">
    <property type="entry name" value="Nucleotidyltransferase"/>
    <property type="match status" value="1"/>
</dbReference>
<dbReference type="Proteomes" id="UP000291124">
    <property type="component" value="Chromosome"/>
</dbReference>
<dbReference type="InterPro" id="IPR002934">
    <property type="entry name" value="Polymerase_NTP_transf_dom"/>
</dbReference>
<keyword evidence="5" id="KW-0479">Metal-binding</keyword>
<dbReference type="RefSeq" id="WP_133276575.1">
    <property type="nucleotide sequence ID" value="NZ_CP037933.1"/>
</dbReference>
<dbReference type="InterPro" id="IPR052038">
    <property type="entry name" value="Type-VII_TA_antitoxin"/>
</dbReference>
<dbReference type="GO" id="GO:0046872">
    <property type="term" value="F:metal ion binding"/>
    <property type="evidence" value="ECO:0007669"/>
    <property type="project" value="UniProtKB-KW"/>
</dbReference>
<dbReference type="PANTHER" id="PTHR33571">
    <property type="entry name" value="SSL8005 PROTEIN"/>
    <property type="match status" value="1"/>
</dbReference>